<sequence>MALRAALAAEGKAEGERRPGDASPRIIGHVYHVVSAAGLDGKNLRKFHPVSRTLRNDVPLHQSSVVTDMNRNVSRPGHSNLQDLFANTATSSFVKDTERKKATSGRLILPKLFGQVEMIDASVIKENPTTPITSNIIKDNPTTPTIYSLQSNYCPTDISPLSNEPVMIGSETSNTSYVLMNANRLPLAPKSQVLPSKHPFQIPACEEVKSVPASLLLPSIQQNTLVTSISNTSEACEVKKARTVIYVSPVNTVKTAAFKPLQNAGPKPTTKVPESLPLTVPQITVSGHALLGEAFDSKEKEESPIKWVVQGSPQSSASSCLVPEMSPDNMASQILKTLANIKTTDTNSACIVPAISNNPSVSQAEFTMKDDTVVMFNKKMYLLAKKESSVTVENKHSKVILPSDKIHLGKHQSHLTASPAEKTITNQVVELVLAKHKVVAACNPKDPKICEIIQLPLPSELNKSLKVAYTCSASPHRNLKINNTSQHEATPVLGSMPLQMTVDQKPVPRKNTSQNLTQNIISQRPAASTLFPSTMPGAFNEEEEKIEITPEIQIKHRKVQDRQQYLQLRKKNCLFKVERVCLQRIPKSITSAGLETTVSYSTVQTSNSSDFSQKTSIESQLQEEEKVIEEPEELNMKRKIKTPPICELAKRKKTMVNLGVDQNDSFSAVDNPNSFQPPESPQYNSQASLQFSQEVDLDANPCTQIIEEVSTLSCASDCCENEPSHSEASFREDIFPFSPPDLEDTIRDEKISRLKRLLREQEAALEEISKNMQT</sequence>
<dbReference type="AlphaFoldDB" id="G1KCZ4"/>
<accession>G1KCZ4</accession>
<feature type="compositionally biased region" description="Polar residues" evidence="1">
    <location>
        <begin position="606"/>
        <end position="617"/>
    </location>
</feature>
<dbReference type="Ensembl" id="ENSACAT00000004597.4">
    <property type="protein sequence ID" value="ENSACAP00000004494.3"/>
    <property type="gene ID" value="ENSACAG00000004629.4"/>
</dbReference>
<feature type="region of interest" description="Disordered" evidence="1">
    <location>
        <begin position="606"/>
        <end position="625"/>
    </location>
</feature>
<dbReference type="InParanoid" id="G1KCZ4"/>
<evidence type="ECO:0000313" key="3">
    <source>
        <dbReference type="Proteomes" id="UP000001646"/>
    </source>
</evidence>
<protein>
    <recommendedName>
        <fullName evidence="4">Ligand dependent nuclear receptor interacting factor 1</fullName>
    </recommendedName>
</protein>
<dbReference type="KEGG" id="acs:100555729"/>
<dbReference type="Pfam" id="PF15741">
    <property type="entry name" value="LRIF1"/>
    <property type="match status" value="1"/>
</dbReference>
<dbReference type="HOGENOM" id="CLU_020634_0_0_1"/>
<dbReference type="STRING" id="28377.ENSACAP00000004494"/>
<gene>
    <name evidence="2" type="primary">lrif1</name>
</gene>
<organism evidence="2 3">
    <name type="scientific">Anolis carolinensis</name>
    <name type="common">Green anole</name>
    <name type="synonym">American chameleon</name>
    <dbReference type="NCBI Taxonomy" id="28377"/>
    <lineage>
        <taxon>Eukaryota</taxon>
        <taxon>Metazoa</taxon>
        <taxon>Chordata</taxon>
        <taxon>Craniata</taxon>
        <taxon>Vertebrata</taxon>
        <taxon>Euteleostomi</taxon>
        <taxon>Lepidosauria</taxon>
        <taxon>Squamata</taxon>
        <taxon>Bifurcata</taxon>
        <taxon>Unidentata</taxon>
        <taxon>Episquamata</taxon>
        <taxon>Toxicofera</taxon>
        <taxon>Iguania</taxon>
        <taxon>Dactyloidae</taxon>
        <taxon>Anolis</taxon>
    </lineage>
</organism>
<dbReference type="Bgee" id="ENSACAG00000004629">
    <property type="expression patterns" value="Expressed in hindlimb bud and 13 other cell types or tissues"/>
</dbReference>
<dbReference type="InterPro" id="IPR026191">
    <property type="entry name" value="LRIF1"/>
</dbReference>
<reference evidence="2" key="3">
    <citation type="submission" date="2025-09" db="UniProtKB">
        <authorList>
            <consortium name="Ensembl"/>
        </authorList>
    </citation>
    <scope>IDENTIFICATION</scope>
</reference>
<evidence type="ECO:0000313" key="2">
    <source>
        <dbReference type="Ensembl" id="ENSACAP00000004494.3"/>
    </source>
</evidence>
<dbReference type="Proteomes" id="UP000001646">
    <property type="component" value="Chromosome 4"/>
</dbReference>
<dbReference type="GeneTree" id="ENSGT00390000017353"/>
<dbReference type="CTD" id="55791"/>
<dbReference type="PANTHER" id="PTHR16131:SF2">
    <property type="entry name" value="LIGAND-DEPENDENT NUCLEAR RECEPTOR-INTERACTING FACTOR 1"/>
    <property type="match status" value="1"/>
</dbReference>
<name>G1KCZ4_ANOCA</name>
<evidence type="ECO:0008006" key="4">
    <source>
        <dbReference type="Google" id="ProtNLM"/>
    </source>
</evidence>
<keyword evidence="3" id="KW-1185">Reference proteome</keyword>
<dbReference type="eggNOG" id="ENOG502QU1A">
    <property type="taxonomic scope" value="Eukaryota"/>
</dbReference>
<reference evidence="2 3" key="1">
    <citation type="submission" date="2009-12" db="EMBL/GenBank/DDBJ databases">
        <title>The Genome Sequence of Anolis carolinensis (Green Anole Lizard).</title>
        <authorList>
            <consortium name="The Genome Sequencing Platform"/>
            <person name="Di Palma F."/>
            <person name="Alfoldi J."/>
            <person name="Heiman D."/>
            <person name="Young S."/>
            <person name="Grabherr M."/>
            <person name="Johnson J."/>
            <person name="Lander E.S."/>
            <person name="Lindblad-Toh K."/>
        </authorList>
    </citation>
    <scope>NUCLEOTIDE SEQUENCE [LARGE SCALE GENOMIC DNA]</scope>
    <source>
        <strain evidence="2 3">JBL SC #1</strain>
    </source>
</reference>
<reference evidence="2" key="2">
    <citation type="submission" date="2025-08" db="UniProtKB">
        <authorList>
            <consortium name="Ensembl"/>
        </authorList>
    </citation>
    <scope>IDENTIFICATION</scope>
</reference>
<dbReference type="GO" id="GO:0042974">
    <property type="term" value="F:nuclear retinoic acid receptor binding"/>
    <property type="evidence" value="ECO:0007669"/>
    <property type="project" value="InterPro"/>
</dbReference>
<dbReference type="GO" id="GO:0006355">
    <property type="term" value="P:regulation of DNA-templated transcription"/>
    <property type="evidence" value="ECO:0007669"/>
    <property type="project" value="InterPro"/>
</dbReference>
<dbReference type="GeneID" id="100555729"/>
<dbReference type="OrthoDB" id="9944055at2759"/>
<evidence type="ECO:0000256" key="1">
    <source>
        <dbReference type="SAM" id="MobiDB-lite"/>
    </source>
</evidence>
<proteinExistence type="predicted"/>
<dbReference type="PANTHER" id="PTHR16131">
    <property type="entry name" value="LIGAND-DEPENDENT NUCLEAR RECEPTOR-INTERACTING FACTOR 1"/>
    <property type="match status" value="1"/>
</dbReference>